<comment type="caution">
    <text evidence="1">The sequence shown here is derived from an EMBL/GenBank/DDBJ whole genome shotgun (WGS) entry which is preliminary data.</text>
</comment>
<dbReference type="EMBL" id="BSNL01000001">
    <property type="protein sequence ID" value="GLQ26043.1"/>
    <property type="molecule type" value="Genomic_DNA"/>
</dbReference>
<keyword evidence="2" id="KW-1185">Reference proteome</keyword>
<name>A0ABQ5VG42_9RHOB</name>
<gene>
    <name evidence="1" type="ORF">GCM10007927_08460</name>
</gene>
<accession>A0ABQ5VG42</accession>
<proteinExistence type="predicted"/>
<reference evidence="1" key="2">
    <citation type="submission" date="2023-01" db="EMBL/GenBank/DDBJ databases">
        <title>Draft genome sequence of Sulfitobacter pacificus strain NBRC 109915.</title>
        <authorList>
            <person name="Sun Q."/>
            <person name="Mori K."/>
        </authorList>
    </citation>
    <scope>NUCLEOTIDE SEQUENCE</scope>
    <source>
        <strain evidence="1">NBRC 109915</strain>
    </source>
</reference>
<reference evidence="1" key="1">
    <citation type="journal article" date="2014" name="Int. J. Syst. Evol. Microbiol.">
        <title>Complete genome of a new Firmicutes species belonging to the dominant human colonic microbiota ('Ruminococcus bicirculans') reveals two chromosomes and a selective capacity to utilize plant glucans.</title>
        <authorList>
            <consortium name="NISC Comparative Sequencing Program"/>
            <person name="Wegmann U."/>
            <person name="Louis P."/>
            <person name="Goesmann A."/>
            <person name="Henrissat B."/>
            <person name="Duncan S.H."/>
            <person name="Flint H.J."/>
        </authorList>
    </citation>
    <scope>NUCLEOTIDE SEQUENCE</scope>
    <source>
        <strain evidence="1">NBRC 109915</strain>
    </source>
</reference>
<protein>
    <submittedName>
        <fullName evidence="1">Uncharacterized protein</fullName>
    </submittedName>
</protein>
<evidence type="ECO:0000313" key="2">
    <source>
        <dbReference type="Proteomes" id="UP001161388"/>
    </source>
</evidence>
<evidence type="ECO:0000313" key="1">
    <source>
        <dbReference type="EMBL" id="GLQ26043.1"/>
    </source>
</evidence>
<sequence>MGGVDVEKAEFIRTGGIIGDGGINRITGIAQANEVHTFDDAAVRDVKAGDDAGFEHLGVLSEDMFGAAVVQVSLTAR</sequence>
<dbReference type="Proteomes" id="UP001161388">
    <property type="component" value="Unassembled WGS sequence"/>
</dbReference>
<organism evidence="1 2">
    <name type="scientific">Sulfitobacter pacificus</name>
    <dbReference type="NCBI Taxonomy" id="1499314"/>
    <lineage>
        <taxon>Bacteria</taxon>
        <taxon>Pseudomonadati</taxon>
        <taxon>Pseudomonadota</taxon>
        <taxon>Alphaproteobacteria</taxon>
        <taxon>Rhodobacterales</taxon>
        <taxon>Roseobacteraceae</taxon>
        <taxon>Sulfitobacter</taxon>
    </lineage>
</organism>